<accession>A0A3P3WE90</accession>
<dbReference type="PROSITE" id="PS51257">
    <property type="entry name" value="PROKAR_LIPOPROTEIN"/>
    <property type="match status" value="1"/>
</dbReference>
<dbReference type="RefSeq" id="WP_125017099.1">
    <property type="nucleotide sequence ID" value="NZ_RQVQ01000004.1"/>
</dbReference>
<evidence type="ECO:0000313" key="2">
    <source>
        <dbReference type="Proteomes" id="UP000275719"/>
    </source>
</evidence>
<keyword evidence="2" id="KW-1185">Reference proteome</keyword>
<gene>
    <name evidence="1" type="ORF">EG240_02570</name>
</gene>
<organism evidence="1 2">
    <name type="scientific">Paenimyroides tangerinum</name>
    <dbReference type="NCBI Taxonomy" id="2488728"/>
    <lineage>
        <taxon>Bacteria</taxon>
        <taxon>Pseudomonadati</taxon>
        <taxon>Bacteroidota</taxon>
        <taxon>Flavobacteriia</taxon>
        <taxon>Flavobacteriales</taxon>
        <taxon>Flavobacteriaceae</taxon>
        <taxon>Paenimyroides</taxon>
    </lineage>
</organism>
<sequence length="402" mass="46822">MKKQLFNFILVFTIGIFLISSCKDKVSDNFDIEQGSISATEIDSIKNAELSFKPILKTEIIKLDSLTSLEVSLPTNLYFDDDSSSNFKAFLEEYNSEVSESDEQAIQTKYIFDLKSNVLQGQTLGQLLIENSPNASLYQIDDIIKFNEITDIIQRDKNFIIYKEFGKYYVYVRNYNAIESRYYLSIFEIDDVESEKELYNTIFKNLNIANRLFDAETLYDQQISWLDLKPSLSLAELNSLDKNYKSFTKEIKLFLKNDGDFVELETINTFLFKDSNPNLIQEIENLNEPINLDNFAGLFEVKEENQSMYNHASKSQKFLEYLFQKNGGSSIISFKKRISSNSIIFQIERESDYYDKENTFEYFALCSAKTQWGQFYLLSDSNAEGTDLNTIMNDYFVKYLKL</sequence>
<evidence type="ECO:0008006" key="3">
    <source>
        <dbReference type="Google" id="ProtNLM"/>
    </source>
</evidence>
<dbReference type="AlphaFoldDB" id="A0A3P3WE90"/>
<evidence type="ECO:0000313" key="1">
    <source>
        <dbReference type="EMBL" id="RRJ92687.1"/>
    </source>
</evidence>
<reference evidence="1 2" key="1">
    <citation type="submission" date="2018-11" db="EMBL/GenBank/DDBJ databases">
        <title>Flavobacterium sp. nov., YIM 102701-2 draft genome.</title>
        <authorList>
            <person name="Li G."/>
            <person name="Jiang Y."/>
        </authorList>
    </citation>
    <scope>NUCLEOTIDE SEQUENCE [LARGE SCALE GENOMIC DNA]</scope>
    <source>
        <strain evidence="1 2">YIM 102701-2</strain>
    </source>
</reference>
<name>A0A3P3WE90_9FLAO</name>
<comment type="caution">
    <text evidence="1">The sequence shown here is derived from an EMBL/GenBank/DDBJ whole genome shotgun (WGS) entry which is preliminary data.</text>
</comment>
<dbReference type="Proteomes" id="UP000275719">
    <property type="component" value="Unassembled WGS sequence"/>
</dbReference>
<protein>
    <recommendedName>
        <fullName evidence="3">Lipoprotein</fullName>
    </recommendedName>
</protein>
<dbReference type="EMBL" id="RQVQ01000004">
    <property type="protein sequence ID" value="RRJ92687.1"/>
    <property type="molecule type" value="Genomic_DNA"/>
</dbReference>
<proteinExistence type="predicted"/>
<dbReference type="OrthoDB" id="1230992at2"/>